<dbReference type="AlphaFoldDB" id="A0A9E2BJ12"/>
<comment type="caution">
    <text evidence="1">The sequence shown here is derived from an EMBL/GenBank/DDBJ whole genome shotgun (WGS) entry which is preliminary data.</text>
</comment>
<organism evidence="1 2">
    <name type="scientific">Psychracetigena formicireducens</name>
    <dbReference type="NCBI Taxonomy" id="2986056"/>
    <lineage>
        <taxon>Bacteria</taxon>
        <taxon>Bacillati</taxon>
        <taxon>Candidatus Lithacetigenota</taxon>
        <taxon>Candidatus Psychracetigena</taxon>
    </lineage>
</organism>
<dbReference type="Proteomes" id="UP000811545">
    <property type="component" value="Unassembled WGS sequence"/>
</dbReference>
<accession>A0A9E2BJ12</accession>
<gene>
    <name evidence="1" type="ORF">DDT42_01851</name>
</gene>
<name>A0A9E2BJ12_PSYF1</name>
<dbReference type="EMBL" id="QLTW01000248">
    <property type="protein sequence ID" value="MBT9145972.1"/>
    <property type="molecule type" value="Genomic_DNA"/>
</dbReference>
<reference evidence="1 2" key="1">
    <citation type="journal article" date="2021" name="bioRxiv">
        <title>Unique metabolic strategies in Hadean analogues reveal hints for primordial physiology.</title>
        <authorList>
            <person name="Nobu M.K."/>
            <person name="Nakai R."/>
            <person name="Tamazawa S."/>
            <person name="Mori H."/>
            <person name="Toyoda A."/>
            <person name="Ijiri A."/>
            <person name="Suzuki S."/>
            <person name="Kurokawa K."/>
            <person name="Kamagata Y."/>
            <person name="Tamaki H."/>
        </authorList>
    </citation>
    <scope>NUCLEOTIDE SEQUENCE [LARGE SCALE GENOMIC DNA]</scope>
    <source>
        <strain evidence="1">BS525</strain>
    </source>
</reference>
<evidence type="ECO:0000313" key="2">
    <source>
        <dbReference type="Proteomes" id="UP000811545"/>
    </source>
</evidence>
<protein>
    <submittedName>
        <fullName evidence="1">Uncharacterized protein</fullName>
    </submittedName>
</protein>
<sequence length="84" mass="9403">MTSVNALYLRALGVVDIKPLANLSSGSNSVVDSDASAAHVENLMESKAPHRFPTIAWIILRLIHRGLENSASLPRYPQHYYYFF</sequence>
<proteinExistence type="predicted"/>
<evidence type="ECO:0000313" key="1">
    <source>
        <dbReference type="EMBL" id="MBT9145972.1"/>
    </source>
</evidence>